<feature type="transmembrane region" description="Helical" evidence="9">
    <location>
        <begin position="248"/>
        <end position="266"/>
    </location>
</feature>
<feature type="transmembrane region" description="Helical" evidence="9">
    <location>
        <begin position="184"/>
        <end position="204"/>
    </location>
</feature>
<comment type="caution">
    <text evidence="11">The sequence shown here is derived from an EMBL/GenBank/DDBJ whole genome shotgun (WGS) entry which is preliminary data.</text>
</comment>
<comment type="subcellular location">
    <subcellularLocation>
        <location evidence="1">Cell membrane</location>
        <topology evidence="1">Multi-pass membrane protein</topology>
    </subcellularLocation>
</comment>
<evidence type="ECO:0000313" key="12">
    <source>
        <dbReference type="Proteomes" id="UP000027822"/>
    </source>
</evidence>
<dbReference type="AlphaFoldDB" id="A0A073K4I0"/>
<keyword evidence="2 8" id="KW-0813">Transport</keyword>
<dbReference type="RefSeq" id="WP_034635195.1">
    <property type="nucleotide sequence ID" value="NZ_CBCSJC010000002.1"/>
</dbReference>
<organism evidence="11 12">
    <name type="scientific">Bacillus manliponensis</name>
    <dbReference type="NCBI Taxonomy" id="574376"/>
    <lineage>
        <taxon>Bacteria</taxon>
        <taxon>Bacillati</taxon>
        <taxon>Bacillota</taxon>
        <taxon>Bacilli</taxon>
        <taxon>Bacillales</taxon>
        <taxon>Bacillaceae</taxon>
        <taxon>Bacillus</taxon>
        <taxon>Bacillus cereus group</taxon>
    </lineage>
</organism>
<evidence type="ECO:0000256" key="7">
    <source>
        <dbReference type="ARBA" id="ARBA00023136"/>
    </source>
</evidence>
<keyword evidence="12" id="KW-1185">Reference proteome</keyword>
<dbReference type="PROSITE" id="PS51105">
    <property type="entry name" value="PTS_EIIC_TYPE_3"/>
    <property type="match status" value="1"/>
</dbReference>
<evidence type="ECO:0000259" key="10">
    <source>
        <dbReference type="PROSITE" id="PS51105"/>
    </source>
</evidence>
<comment type="function">
    <text evidence="8">The phosphoenolpyruvate-dependent sugar phosphotransferase system (PTS), a major carbohydrate active -transport system, catalyzes the phosphorylation of incoming sugar substrates concomitant with their translocation across the cell membrane.</text>
</comment>
<evidence type="ECO:0000256" key="6">
    <source>
        <dbReference type="ARBA" id="ARBA00022989"/>
    </source>
</evidence>
<dbReference type="Pfam" id="PF02378">
    <property type="entry name" value="PTS_EIIC"/>
    <property type="match status" value="1"/>
</dbReference>
<keyword evidence="7 8" id="KW-0472">Membrane</keyword>
<keyword evidence="6 9" id="KW-1133">Transmembrane helix</keyword>
<dbReference type="NCBIfam" id="TIGR00410">
    <property type="entry name" value="lacE"/>
    <property type="match status" value="1"/>
</dbReference>
<dbReference type="InterPro" id="IPR003352">
    <property type="entry name" value="PTS_EIIC"/>
</dbReference>
<dbReference type="GO" id="GO:0008982">
    <property type="term" value="F:protein-N(PI)-phosphohistidine-sugar phosphotransferase activity"/>
    <property type="evidence" value="ECO:0007669"/>
    <property type="project" value="UniProtKB-UniRule"/>
</dbReference>
<feature type="domain" description="PTS EIIC type-3" evidence="10">
    <location>
        <begin position="5"/>
        <end position="418"/>
    </location>
</feature>
<evidence type="ECO:0000313" key="11">
    <source>
        <dbReference type="EMBL" id="KEK21372.1"/>
    </source>
</evidence>
<dbReference type="GO" id="GO:0005886">
    <property type="term" value="C:plasma membrane"/>
    <property type="evidence" value="ECO:0007669"/>
    <property type="project" value="UniProtKB-SubCell"/>
</dbReference>
<dbReference type="eggNOG" id="COG1455">
    <property type="taxonomic scope" value="Bacteria"/>
</dbReference>
<reference evidence="11 12" key="1">
    <citation type="submission" date="2014-06" db="EMBL/GenBank/DDBJ databases">
        <title>Draft genome sequence of Bacillus manliponensis JCM 15802 (MCCC 1A00708).</title>
        <authorList>
            <person name="Lai Q."/>
            <person name="Liu Y."/>
            <person name="Shao Z."/>
        </authorList>
    </citation>
    <scope>NUCLEOTIDE SEQUENCE [LARGE SCALE GENOMIC DNA]</scope>
    <source>
        <strain evidence="11 12">JCM 15802</strain>
    </source>
</reference>
<dbReference type="InterPro" id="IPR004796">
    <property type="entry name" value="PTS_IIC_cello"/>
</dbReference>
<evidence type="ECO:0000256" key="5">
    <source>
        <dbReference type="ARBA" id="ARBA00022692"/>
    </source>
</evidence>
<evidence type="ECO:0000256" key="2">
    <source>
        <dbReference type="ARBA" id="ARBA00022448"/>
    </source>
</evidence>
<dbReference type="PANTHER" id="PTHR33989:SF11">
    <property type="entry name" value="LICHENAN PERMEASE IIC COMPONENT"/>
    <property type="match status" value="1"/>
</dbReference>
<evidence type="ECO:0000256" key="3">
    <source>
        <dbReference type="ARBA" id="ARBA00022475"/>
    </source>
</evidence>
<feature type="transmembrane region" description="Helical" evidence="9">
    <location>
        <begin position="68"/>
        <end position="89"/>
    </location>
</feature>
<feature type="transmembrane region" description="Helical" evidence="9">
    <location>
        <begin position="224"/>
        <end position="241"/>
    </location>
</feature>
<dbReference type="InterPro" id="IPR051088">
    <property type="entry name" value="PTS_Sugar-EIIC/EIIB"/>
</dbReference>
<feature type="transmembrane region" description="Helical" evidence="9">
    <location>
        <begin position="139"/>
        <end position="163"/>
    </location>
</feature>
<feature type="transmembrane region" description="Helical" evidence="9">
    <location>
        <begin position="29"/>
        <end position="48"/>
    </location>
</feature>
<gene>
    <name evidence="11" type="ORF">BAMA_00970</name>
</gene>
<name>A0A073K4I0_9BACI</name>
<dbReference type="PANTHER" id="PTHR33989">
    <property type="match status" value="1"/>
</dbReference>
<dbReference type="InterPro" id="IPR004501">
    <property type="entry name" value="PTS_EIIC_3"/>
</dbReference>
<evidence type="ECO:0000256" key="9">
    <source>
        <dbReference type="SAM" id="Phobius"/>
    </source>
</evidence>
<protein>
    <recommendedName>
        <fullName evidence="8">Permease IIC component</fullName>
    </recommendedName>
</protein>
<dbReference type="GO" id="GO:1901264">
    <property type="term" value="P:carbohydrate derivative transport"/>
    <property type="evidence" value="ECO:0007669"/>
    <property type="project" value="TreeGrafter"/>
</dbReference>
<feature type="transmembrane region" description="Helical" evidence="9">
    <location>
        <begin position="101"/>
        <end position="119"/>
    </location>
</feature>
<feature type="transmembrane region" description="Helical" evidence="9">
    <location>
        <begin position="291"/>
        <end position="312"/>
    </location>
</feature>
<proteinExistence type="predicted"/>
<dbReference type="STRING" id="574376.BAMA_00970"/>
<accession>A0A073K4I0</accession>
<evidence type="ECO:0000256" key="1">
    <source>
        <dbReference type="ARBA" id="ARBA00004651"/>
    </source>
</evidence>
<feature type="transmembrane region" description="Helical" evidence="9">
    <location>
        <begin position="342"/>
        <end position="366"/>
    </location>
</feature>
<evidence type="ECO:0000256" key="4">
    <source>
        <dbReference type="ARBA" id="ARBA00022597"/>
    </source>
</evidence>
<feature type="transmembrane region" description="Helical" evidence="9">
    <location>
        <begin position="398"/>
        <end position="418"/>
    </location>
</feature>
<dbReference type="GO" id="GO:0009401">
    <property type="term" value="P:phosphoenolpyruvate-dependent sugar phosphotransferase system"/>
    <property type="evidence" value="ECO:0007669"/>
    <property type="project" value="InterPro"/>
</dbReference>
<dbReference type="Proteomes" id="UP000027822">
    <property type="component" value="Unassembled WGS sequence"/>
</dbReference>
<dbReference type="PIRSF" id="PIRSF006351">
    <property type="entry name" value="PTS_EIIC-Cellobiose"/>
    <property type="match status" value="1"/>
</dbReference>
<sequence>MIAFLEKYFMPVAGKIAEQRHLQAVRDGIILTMPFLIIGSFFLIISSLPINGYSEFMANIFGDGWQKALGYPVNATFGMMALIASFGIAYRLAEKYKVDSLAVGALSVVSFLLVTPFQINFLGEGMKEAALVEGVIPAALMGSQGLFVAMIIAIISTEIYRFVVQKKIIIKMPESVPPAVTRSFAALVPGFVVITVVWILRLIVENTSFESMHNIVGQLLQEPLSALGASLFGAIIAVLLIHLLWACGIHGMAIVGGVMSPIWLSLMDQNRVAYQAGEELPNTVTAQFFDLWIFMGGSGVTLALVFAMLLFARSQQLKSLSRLSIGPGLFNINEMVTFGMPIVLNPLLLVPFILTPVVLTIISYFAMEWGLVARPSGVAVPWTTPIFISGYLASGGKISAVVLQLVNFAVAFCIYLPFLKIWDKQKLEEEQGA</sequence>
<dbReference type="NCBIfam" id="TIGR00359">
    <property type="entry name" value="cello_pts_IIC"/>
    <property type="match status" value="1"/>
</dbReference>
<dbReference type="OrthoDB" id="1641940at2"/>
<keyword evidence="3 8" id="KW-1003">Cell membrane</keyword>
<keyword evidence="4 8" id="KW-0762">Sugar transport</keyword>
<dbReference type="EMBL" id="JOTN01000001">
    <property type="protein sequence ID" value="KEK21372.1"/>
    <property type="molecule type" value="Genomic_DNA"/>
</dbReference>
<keyword evidence="5 9" id="KW-0812">Transmembrane</keyword>
<evidence type="ECO:0000256" key="8">
    <source>
        <dbReference type="PIRNR" id="PIRNR006351"/>
    </source>
</evidence>